<feature type="transmembrane region" description="Helical" evidence="1">
    <location>
        <begin position="6"/>
        <end position="25"/>
    </location>
</feature>
<proteinExistence type="predicted"/>
<keyword evidence="1" id="KW-1133">Transmembrane helix</keyword>
<name>A0A0A8YE87_ARUDO</name>
<protein>
    <submittedName>
        <fullName evidence="2">Uncharacterized protein</fullName>
    </submittedName>
</protein>
<reference evidence="2" key="2">
    <citation type="journal article" date="2015" name="Data Brief">
        <title>Shoot transcriptome of the giant reed, Arundo donax.</title>
        <authorList>
            <person name="Barrero R.A."/>
            <person name="Guerrero F.D."/>
            <person name="Moolhuijzen P."/>
            <person name="Goolsby J.A."/>
            <person name="Tidwell J."/>
            <person name="Bellgard S.E."/>
            <person name="Bellgard M.I."/>
        </authorList>
    </citation>
    <scope>NUCLEOTIDE SEQUENCE</scope>
    <source>
        <tissue evidence="2">Shoot tissue taken approximately 20 cm above the soil surface</tissue>
    </source>
</reference>
<keyword evidence="1" id="KW-0472">Membrane</keyword>
<sequence length="42" mass="5034">MLEAFILILLKLWHSFSILFTMYSYNQEMFIISGNILSVKDY</sequence>
<dbReference type="EMBL" id="GBRH01273524">
    <property type="protein sequence ID" value="JAD24371.1"/>
    <property type="molecule type" value="Transcribed_RNA"/>
</dbReference>
<organism evidence="2">
    <name type="scientific">Arundo donax</name>
    <name type="common">Giant reed</name>
    <name type="synonym">Donax arundinaceus</name>
    <dbReference type="NCBI Taxonomy" id="35708"/>
    <lineage>
        <taxon>Eukaryota</taxon>
        <taxon>Viridiplantae</taxon>
        <taxon>Streptophyta</taxon>
        <taxon>Embryophyta</taxon>
        <taxon>Tracheophyta</taxon>
        <taxon>Spermatophyta</taxon>
        <taxon>Magnoliopsida</taxon>
        <taxon>Liliopsida</taxon>
        <taxon>Poales</taxon>
        <taxon>Poaceae</taxon>
        <taxon>PACMAD clade</taxon>
        <taxon>Arundinoideae</taxon>
        <taxon>Arundineae</taxon>
        <taxon>Arundo</taxon>
    </lineage>
</organism>
<evidence type="ECO:0000313" key="2">
    <source>
        <dbReference type="EMBL" id="JAD24371.1"/>
    </source>
</evidence>
<reference evidence="2" key="1">
    <citation type="submission" date="2014-09" db="EMBL/GenBank/DDBJ databases">
        <authorList>
            <person name="Magalhaes I.L.F."/>
            <person name="Oliveira U."/>
            <person name="Santos F.R."/>
            <person name="Vidigal T.H.D.A."/>
            <person name="Brescovit A.D."/>
            <person name="Santos A.J."/>
        </authorList>
    </citation>
    <scope>NUCLEOTIDE SEQUENCE</scope>
    <source>
        <tissue evidence="2">Shoot tissue taken approximately 20 cm above the soil surface</tissue>
    </source>
</reference>
<evidence type="ECO:0000256" key="1">
    <source>
        <dbReference type="SAM" id="Phobius"/>
    </source>
</evidence>
<dbReference type="AlphaFoldDB" id="A0A0A8YE87"/>
<accession>A0A0A8YE87</accession>
<keyword evidence="1" id="KW-0812">Transmembrane</keyword>